<evidence type="ECO:0000313" key="4">
    <source>
        <dbReference type="EMBL" id="QOU20905.1"/>
    </source>
</evidence>
<organism evidence="5 6">
    <name type="scientific">Dekkera bruxellensis</name>
    <name type="common">Brettanomyces custersii</name>
    <dbReference type="NCBI Taxonomy" id="5007"/>
    <lineage>
        <taxon>Eukaryota</taxon>
        <taxon>Fungi</taxon>
        <taxon>Dikarya</taxon>
        <taxon>Ascomycota</taxon>
        <taxon>Saccharomycotina</taxon>
        <taxon>Pichiomycetes</taxon>
        <taxon>Pichiales</taxon>
        <taxon>Pichiaceae</taxon>
        <taxon>Brettanomyces</taxon>
    </lineage>
</organism>
<dbReference type="PANTHER" id="PTHR22599">
    <property type="entry name" value="MPS ONE BINDER KINASE ACTIVATOR-LIKE MOB"/>
    <property type="match status" value="1"/>
</dbReference>
<dbReference type="SUPFAM" id="SSF101152">
    <property type="entry name" value="Mob1/phocein"/>
    <property type="match status" value="1"/>
</dbReference>
<name>A0A3F2Y855_DEKBR</name>
<proteinExistence type="predicted"/>
<dbReference type="STRING" id="5007.A0A3F2Y855"/>
<dbReference type="EMBL" id="JABCYN010000023">
    <property type="protein sequence ID" value="KAF6012664.1"/>
    <property type="molecule type" value="Genomic_DNA"/>
</dbReference>
<protein>
    <submittedName>
        <fullName evidence="5">DEBR0S3_06678g1_1</fullName>
    </submittedName>
    <submittedName>
        <fullName evidence="3">Maintenance of ploidy protein mob1</fullName>
    </submittedName>
</protein>
<dbReference type="EMBL" id="CABFWN010000003">
    <property type="protein sequence ID" value="VUG18285.1"/>
    <property type="molecule type" value="Genomic_DNA"/>
</dbReference>
<evidence type="ECO:0000256" key="2">
    <source>
        <dbReference type="SAM" id="MobiDB-lite"/>
    </source>
</evidence>
<feature type="binding site" evidence="1">
    <location>
        <position position="112"/>
    </location>
    <ligand>
        <name>Zn(2+)</name>
        <dbReference type="ChEBI" id="CHEBI:29105"/>
    </ligand>
</feature>
<feature type="binding site" evidence="1">
    <location>
        <position position="117"/>
    </location>
    <ligand>
        <name>Zn(2+)</name>
        <dbReference type="ChEBI" id="CHEBI:29105"/>
    </ligand>
</feature>
<keyword evidence="1" id="KW-0862">Zinc</keyword>
<sequence length="257" mass="29620">MSFFQSHFNGGAVPTIRSTRTFRRNPELSPASSKRQQEYYQTINSTGDPNQKRVSSHKEIREYAEQTLGSGSALAQAVKLPKGEDTNEWFAVNVVNFYNQINMLYGTITEFCSPKTCPRMIATQEYEYLWQDPMNRRKPPVSMSAPGYVEALMTWIQGFLDDESVFPTKMGVPFPRQFPALVKTIMKRLFRVYAHMYCHHFDEINELGIQAHLNTSLKHFVLFCREFHLLQPKDYGPMGDLVSRMLQGDTKKIGILD</sequence>
<reference evidence="4" key="3">
    <citation type="submission" date="2020-10" db="EMBL/GenBank/DDBJ databases">
        <authorList>
            <person name="Palmer J.M."/>
        </authorList>
    </citation>
    <scope>NUCLEOTIDE SEQUENCE</scope>
    <source>
        <strain evidence="4">UCD 2041</strain>
    </source>
</reference>
<gene>
    <name evidence="5" type="primary">MOB1</name>
    <name evidence="3" type="synonym">MOB11</name>
    <name evidence="4" type="ORF">BRETT_000619</name>
    <name evidence="5" type="ORF">DEBR0S3_06678G</name>
    <name evidence="3" type="ORF">HII12_002186</name>
</gene>
<reference evidence="5 6" key="1">
    <citation type="submission" date="2019-07" db="EMBL/GenBank/DDBJ databases">
        <authorList>
            <person name="Friedrich A."/>
            <person name="Schacherer J."/>
        </authorList>
    </citation>
    <scope>NUCLEOTIDE SEQUENCE [LARGE SCALE GENOMIC DNA]</scope>
</reference>
<dbReference type="SMART" id="SM01388">
    <property type="entry name" value="Mob1_phocein"/>
    <property type="match status" value="1"/>
</dbReference>
<dbReference type="Proteomes" id="UP000478008">
    <property type="component" value="Unassembled WGS sequence"/>
</dbReference>
<dbReference type="Proteomes" id="UP000568158">
    <property type="component" value="Unassembled WGS sequence"/>
</dbReference>
<evidence type="ECO:0000313" key="3">
    <source>
        <dbReference type="EMBL" id="KAF6012664.1"/>
    </source>
</evidence>
<dbReference type="Pfam" id="PF03637">
    <property type="entry name" value="Mob1_phocein"/>
    <property type="match status" value="1"/>
</dbReference>
<feature type="binding site" evidence="1">
    <location>
        <position position="195"/>
    </location>
    <ligand>
        <name>Zn(2+)</name>
        <dbReference type="ChEBI" id="CHEBI:29105"/>
    </ligand>
</feature>
<evidence type="ECO:0000256" key="1">
    <source>
        <dbReference type="PIRSR" id="PIRSR605301-1"/>
    </source>
</evidence>
<reference evidence="4" key="4">
    <citation type="journal article" name="BMC Genomics">
        <title>New genome assemblies reveal patterns of domestication and adaptation across Brettanomyces (Dekkera) species.</title>
        <authorList>
            <person name="Roach M.J."/>
            <person name="Borneman A.R."/>
        </authorList>
    </citation>
    <scope>NUCLEOTIDE SEQUENCE</scope>
    <source>
        <strain evidence="4">UCD 2041</strain>
    </source>
</reference>
<reference evidence="3 7" key="2">
    <citation type="journal article" date="2020" name="Appl. Microbiol. Biotechnol.">
        <title>Targeted gene deletion in Brettanomyces bruxellensis with an expression-free CRISPR-Cas9 system.</title>
        <authorList>
            <person name="Varela C."/>
            <person name="Bartel C."/>
            <person name="Onetto C."/>
            <person name="Borneman A."/>
        </authorList>
    </citation>
    <scope>NUCLEOTIDE SEQUENCE [LARGE SCALE GENOMIC DNA]</scope>
    <source>
        <strain evidence="3 7">AWRI1613</strain>
    </source>
</reference>
<dbReference type="InterPro" id="IPR005301">
    <property type="entry name" value="MOB_kinase_act_fam"/>
</dbReference>
<dbReference type="InterPro" id="IPR036703">
    <property type="entry name" value="MOB_kinase_act_sf"/>
</dbReference>
<evidence type="ECO:0000313" key="7">
    <source>
        <dbReference type="Proteomes" id="UP000568158"/>
    </source>
</evidence>
<dbReference type="Proteomes" id="UP000663131">
    <property type="component" value="Chromosome 8"/>
</dbReference>
<evidence type="ECO:0000313" key="6">
    <source>
        <dbReference type="Proteomes" id="UP000478008"/>
    </source>
</evidence>
<dbReference type="AlphaFoldDB" id="A0A3F2Y855"/>
<evidence type="ECO:0000313" key="5">
    <source>
        <dbReference type="EMBL" id="VUG18285.1"/>
    </source>
</evidence>
<keyword evidence="6" id="KW-1185">Reference proteome</keyword>
<dbReference type="Gene3D" id="1.20.140.30">
    <property type="entry name" value="MOB kinase activator"/>
    <property type="match status" value="1"/>
</dbReference>
<feature type="binding site" evidence="1">
    <location>
        <position position="200"/>
    </location>
    <ligand>
        <name>Zn(2+)</name>
        <dbReference type="ChEBI" id="CHEBI:29105"/>
    </ligand>
</feature>
<dbReference type="OMA" id="VDNEQMF"/>
<feature type="region of interest" description="Disordered" evidence="2">
    <location>
        <begin position="15"/>
        <end position="37"/>
    </location>
</feature>
<dbReference type="EMBL" id="CP063136">
    <property type="protein sequence ID" value="QOU20905.1"/>
    <property type="molecule type" value="Genomic_DNA"/>
</dbReference>
<accession>A0A3F2Y855</accession>
<keyword evidence="1" id="KW-0479">Metal-binding</keyword>
<dbReference type="OrthoDB" id="8170117at2759"/>